<comment type="caution">
    <text evidence="12">The sequence shown here is derived from an EMBL/GenBank/DDBJ whole genome shotgun (WGS) entry which is preliminary data.</text>
</comment>
<protein>
    <submittedName>
        <fullName evidence="12">Polysaccharide biosynthesis tyrosine autokinase</fullName>
        <ecNumber evidence="12">2.7.10.2</ecNumber>
    </submittedName>
</protein>
<dbReference type="PANTHER" id="PTHR32309">
    <property type="entry name" value="TYROSINE-PROTEIN KINASE"/>
    <property type="match status" value="1"/>
</dbReference>
<evidence type="ECO:0000256" key="3">
    <source>
        <dbReference type="ARBA" id="ARBA00022475"/>
    </source>
</evidence>
<dbReference type="GO" id="GO:0005886">
    <property type="term" value="C:plasma membrane"/>
    <property type="evidence" value="ECO:0007669"/>
    <property type="project" value="UniProtKB-SubCell"/>
</dbReference>
<evidence type="ECO:0000256" key="6">
    <source>
        <dbReference type="ARBA" id="ARBA00022840"/>
    </source>
</evidence>
<evidence type="ECO:0000313" key="12">
    <source>
        <dbReference type="EMBL" id="TKA11624.1"/>
    </source>
</evidence>
<dbReference type="Pfam" id="PF10609">
    <property type="entry name" value="ParA"/>
    <property type="match status" value="1"/>
</dbReference>
<evidence type="ECO:0000259" key="11">
    <source>
        <dbReference type="Pfam" id="PF02706"/>
    </source>
</evidence>
<dbReference type="SUPFAM" id="SSF52540">
    <property type="entry name" value="P-loop containing nucleoside triphosphate hydrolases"/>
    <property type="match status" value="1"/>
</dbReference>
<dbReference type="OrthoDB" id="9812433at2"/>
<dbReference type="Gene3D" id="3.40.50.300">
    <property type="entry name" value="P-loop containing nucleotide triphosphate hydrolases"/>
    <property type="match status" value="1"/>
</dbReference>
<name>A0A4U0SNP6_9ACTN</name>
<comment type="subcellular location">
    <subcellularLocation>
        <location evidence="1">Cell membrane</location>
        <topology evidence="1">Multi-pass membrane protein</topology>
    </subcellularLocation>
</comment>
<organism evidence="12 13">
    <name type="scientific">Actinacidiphila oryziradicis</name>
    <dbReference type="NCBI Taxonomy" id="2571141"/>
    <lineage>
        <taxon>Bacteria</taxon>
        <taxon>Bacillati</taxon>
        <taxon>Actinomycetota</taxon>
        <taxon>Actinomycetes</taxon>
        <taxon>Kitasatosporales</taxon>
        <taxon>Streptomycetaceae</taxon>
        <taxon>Actinacidiphila</taxon>
    </lineage>
</organism>
<keyword evidence="8 10" id="KW-0472">Membrane</keyword>
<reference evidence="12 13" key="1">
    <citation type="submission" date="2019-04" db="EMBL/GenBank/DDBJ databases">
        <title>Streptomyces oryziradicis sp. nov., a novel actinomycete isolated from rhizosphere soil of rice (Oryza sativa L.).</title>
        <authorList>
            <person name="Li C."/>
        </authorList>
    </citation>
    <scope>NUCLEOTIDE SEQUENCE [LARGE SCALE GENOMIC DNA]</scope>
    <source>
        <strain evidence="12 13">NEAU-C40</strain>
    </source>
</reference>
<evidence type="ECO:0000256" key="10">
    <source>
        <dbReference type="SAM" id="Phobius"/>
    </source>
</evidence>
<keyword evidence="12" id="KW-0418">Kinase</keyword>
<dbReference type="CDD" id="cd05387">
    <property type="entry name" value="BY-kinase"/>
    <property type="match status" value="1"/>
</dbReference>
<dbReference type="Proteomes" id="UP000305778">
    <property type="component" value="Unassembled WGS sequence"/>
</dbReference>
<dbReference type="AlphaFoldDB" id="A0A4U0SNP6"/>
<evidence type="ECO:0000256" key="9">
    <source>
        <dbReference type="SAM" id="MobiDB-lite"/>
    </source>
</evidence>
<keyword evidence="13" id="KW-1185">Reference proteome</keyword>
<dbReference type="GO" id="GO:0004715">
    <property type="term" value="F:non-membrane spanning protein tyrosine kinase activity"/>
    <property type="evidence" value="ECO:0007669"/>
    <property type="project" value="UniProtKB-EC"/>
</dbReference>
<accession>A0A4U0SNP6</accession>
<keyword evidence="4 10" id="KW-0812">Transmembrane</keyword>
<dbReference type="EMBL" id="SUMC01000007">
    <property type="protein sequence ID" value="TKA11624.1"/>
    <property type="molecule type" value="Genomic_DNA"/>
</dbReference>
<dbReference type="InterPro" id="IPR050445">
    <property type="entry name" value="Bact_polysacc_biosynth/exp"/>
</dbReference>
<keyword evidence="7 10" id="KW-1133">Transmembrane helix</keyword>
<dbReference type="InterPro" id="IPR003856">
    <property type="entry name" value="LPS_length_determ_N"/>
</dbReference>
<sequence length="526" mass="55986">MSRLFVLDHKVWIHTHWLRPGTDILDLRDYLRLLSRRWRIIAALTLLGTGLGVLATYAATPEYRASTTLFVSMQNGADTAQLNQGNVFTQARVQSYAKMAASPFVTRTVIATLKLDMTSAQLASKISASAQPDTVLLRITVTDTNPDRAALLSNTVAGCFADMVSELERPVAAEDSPVRLSVTERASTPTAPSSPRPVVNLALGLLSGLALGAGCAVLRESLDTSVRTNQALSALMTKVGGPPVLGSIVHDPRNARHLVAARHDTHGLRAEGFRQLRTNLRFVDVDRAPKVIAVTSALPGEGKTSVTVNLAAAMAEAGAKVCLVETDLRRPNVARALGLVGDAGLTSCLIGQADVRQVLQSTGTFTVLTSGAVPPNPAELLGSEQFSSVLATLSEEFDHVLIDTSPVLPVADTSAMAPVVDGYVLVVRAARTSRTQVTAALDTLRRGGTPVLGTIFNMASQKGDEQAYSYAYTYRPQRHTTGGFLRLLRNEGRLTPDEPAAGHSASQMQPAGVETVGSDEPRRSGW</sequence>
<evidence type="ECO:0000256" key="7">
    <source>
        <dbReference type="ARBA" id="ARBA00022989"/>
    </source>
</evidence>
<evidence type="ECO:0000256" key="8">
    <source>
        <dbReference type="ARBA" id="ARBA00023136"/>
    </source>
</evidence>
<feature type="domain" description="Polysaccharide chain length determinant N-terminal" evidence="11">
    <location>
        <begin position="25"/>
        <end position="111"/>
    </location>
</feature>
<evidence type="ECO:0000256" key="1">
    <source>
        <dbReference type="ARBA" id="ARBA00004651"/>
    </source>
</evidence>
<dbReference type="InterPro" id="IPR027417">
    <property type="entry name" value="P-loop_NTPase"/>
</dbReference>
<dbReference type="GO" id="GO:0005524">
    <property type="term" value="F:ATP binding"/>
    <property type="evidence" value="ECO:0007669"/>
    <property type="project" value="UniProtKB-KW"/>
</dbReference>
<proteinExistence type="inferred from homology"/>
<evidence type="ECO:0000313" key="13">
    <source>
        <dbReference type="Proteomes" id="UP000305778"/>
    </source>
</evidence>
<keyword evidence="12" id="KW-0808">Transferase</keyword>
<evidence type="ECO:0000256" key="4">
    <source>
        <dbReference type="ARBA" id="ARBA00022692"/>
    </source>
</evidence>
<dbReference type="InterPro" id="IPR005702">
    <property type="entry name" value="Wzc-like_C"/>
</dbReference>
<keyword evidence="5" id="KW-0547">Nucleotide-binding</keyword>
<keyword evidence="6" id="KW-0067">ATP-binding</keyword>
<keyword evidence="3" id="KW-1003">Cell membrane</keyword>
<evidence type="ECO:0000256" key="2">
    <source>
        <dbReference type="ARBA" id="ARBA00006683"/>
    </source>
</evidence>
<dbReference type="NCBIfam" id="TIGR01007">
    <property type="entry name" value="eps_fam"/>
    <property type="match status" value="1"/>
</dbReference>
<feature type="region of interest" description="Disordered" evidence="9">
    <location>
        <begin position="494"/>
        <end position="526"/>
    </location>
</feature>
<dbReference type="InterPro" id="IPR033756">
    <property type="entry name" value="YlxH/NBP35"/>
</dbReference>
<dbReference type="EC" id="2.7.10.2" evidence="12"/>
<dbReference type="PANTHER" id="PTHR32309:SF13">
    <property type="entry name" value="FERRIC ENTEROBACTIN TRANSPORT PROTEIN FEPE"/>
    <property type="match status" value="1"/>
</dbReference>
<gene>
    <name evidence="12" type="ORF">FCI23_09755</name>
</gene>
<feature type="transmembrane region" description="Helical" evidence="10">
    <location>
        <begin position="38"/>
        <end position="59"/>
    </location>
</feature>
<comment type="similarity">
    <text evidence="2">Belongs to the CpsC/CapA family.</text>
</comment>
<evidence type="ECO:0000256" key="5">
    <source>
        <dbReference type="ARBA" id="ARBA00022741"/>
    </source>
</evidence>
<dbReference type="Pfam" id="PF02706">
    <property type="entry name" value="Wzz"/>
    <property type="match status" value="1"/>
</dbReference>